<dbReference type="Proteomes" id="UP000765509">
    <property type="component" value="Unassembled WGS sequence"/>
</dbReference>
<evidence type="ECO:0000313" key="1">
    <source>
        <dbReference type="EMBL" id="MBW0478095.1"/>
    </source>
</evidence>
<dbReference type="OrthoDB" id="2595244at2759"/>
<sequence>MCCINIENAFASENEPGGAIRRHEVNITLNIDRPYPLVLIRPPYPESPRAREALEKHIKELTQLCVRRKVCHNKEVEVKTPVDMFGTMINQGWLEFLEL</sequence>
<name>A0A9Q3C8J5_9BASI</name>
<proteinExistence type="predicted"/>
<protein>
    <submittedName>
        <fullName evidence="1">Uncharacterized protein</fullName>
    </submittedName>
</protein>
<accession>A0A9Q3C8J5</accession>
<dbReference type="EMBL" id="AVOT02005051">
    <property type="protein sequence ID" value="MBW0478095.1"/>
    <property type="molecule type" value="Genomic_DNA"/>
</dbReference>
<evidence type="ECO:0000313" key="2">
    <source>
        <dbReference type="Proteomes" id="UP000765509"/>
    </source>
</evidence>
<dbReference type="AlphaFoldDB" id="A0A9Q3C8J5"/>
<gene>
    <name evidence="1" type="ORF">O181_017810</name>
</gene>
<reference evidence="1" key="1">
    <citation type="submission" date="2021-03" db="EMBL/GenBank/DDBJ databases">
        <title>Draft genome sequence of rust myrtle Austropuccinia psidii MF-1, a brazilian biotype.</title>
        <authorList>
            <person name="Quecine M.C."/>
            <person name="Pachon D.M.R."/>
            <person name="Bonatelli M.L."/>
            <person name="Correr F.H."/>
            <person name="Franceschini L.M."/>
            <person name="Leite T.F."/>
            <person name="Margarido G.R.A."/>
            <person name="Almeida C.A."/>
            <person name="Ferrarezi J.A."/>
            <person name="Labate C.A."/>
        </authorList>
    </citation>
    <scope>NUCLEOTIDE SEQUENCE</scope>
    <source>
        <strain evidence="1">MF-1</strain>
    </source>
</reference>
<comment type="caution">
    <text evidence="1">The sequence shown here is derived from an EMBL/GenBank/DDBJ whole genome shotgun (WGS) entry which is preliminary data.</text>
</comment>
<organism evidence="1 2">
    <name type="scientific">Austropuccinia psidii MF-1</name>
    <dbReference type="NCBI Taxonomy" id="1389203"/>
    <lineage>
        <taxon>Eukaryota</taxon>
        <taxon>Fungi</taxon>
        <taxon>Dikarya</taxon>
        <taxon>Basidiomycota</taxon>
        <taxon>Pucciniomycotina</taxon>
        <taxon>Pucciniomycetes</taxon>
        <taxon>Pucciniales</taxon>
        <taxon>Sphaerophragmiaceae</taxon>
        <taxon>Austropuccinia</taxon>
    </lineage>
</organism>
<keyword evidence="2" id="KW-1185">Reference proteome</keyword>